<dbReference type="AlphaFoldDB" id="A0A1I3PMX0"/>
<dbReference type="Proteomes" id="UP000199445">
    <property type="component" value="Unassembled WGS sequence"/>
</dbReference>
<evidence type="ECO:0000256" key="1">
    <source>
        <dbReference type="ARBA" id="ARBA00004651"/>
    </source>
</evidence>
<keyword evidence="11" id="KW-1185">Reference proteome</keyword>
<evidence type="ECO:0000313" key="11">
    <source>
        <dbReference type="Proteomes" id="UP000199445"/>
    </source>
</evidence>
<dbReference type="PIRSF" id="PIRSF018472">
    <property type="entry name" value="MreD_proteobac"/>
    <property type="match status" value="1"/>
</dbReference>
<dbReference type="PANTHER" id="PTHR37484">
    <property type="entry name" value="ROD SHAPE-DETERMINING PROTEIN MRED"/>
    <property type="match status" value="1"/>
</dbReference>
<feature type="transmembrane region" description="Helical" evidence="9">
    <location>
        <begin position="70"/>
        <end position="90"/>
    </location>
</feature>
<evidence type="ECO:0000256" key="8">
    <source>
        <dbReference type="PIRNR" id="PIRNR018472"/>
    </source>
</evidence>
<dbReference type="EMBL" id="FOSC01000001">
    <property type="protein sequence ID" value="SFJ22739.1"/>
    <property type="molecule type" value="Genomic_DNA"/>
</dbReference>
<dbReference type="InterPro" id="IPR026034">
    <property type="entry name" value="MreD_proteobac"/>
</dbReference>
<sequence length="158" mass="17438">MLSVISYPLFVVSVIVALVLSISLFPVDWLAFRPEWLGLVVFYWTFRAPAQFGVLLAWCLGLMLDSLEGTALGVNAAAMAVVAFLVLAMHQRLRMYPLPQQCLVVFLILGTNQMLVHFLKQMVGADSPGFVYLWPAATSAIAWPAVTAVLDRLNRKLG</sequence>
<dbReference type="InterPro" id="IPR007227">
    <property type="entry name" value="Cell_shape_determining_MreD"/>
</dbReference>
<evidence type="ECO:0000313" key="10">
    <source>
        <dbReference type="EMBL" id="SFJ22739.1"/>
    </source>
</evidence>
<comment type="subcellular location">
    <subcellularLocation>
        <location evidence="8">Cell inner membrane</location>
    </subcellularLocation>
    <subcellularLocation>
        <location evidence="1">Cell membrane</location>
        <topology evidence="1">Multi-pass membrane protein</topology>
    </subcellularLocation>
</comment>
<feature type="transmembrane region" description="Helical" evidence="9">
    <location>
        <begin position="131"/>
        <end position="150"/>
    </location>
</feature>
<dbReference type="NCBIfam" id="TIGR03426">
    <property type="entry name" value="shape_MreD"/>
    <property type="match status" value="1"/>
</dbReference>
<reference evidence="10 11" key="1">
    <citation type="submission" date="2016-10" db="EMBL/GenBank/DDBJ databases">
        <authorList>
            <person name="de Groot N.N."/>
        </authorList>
    </citation>
    <scope>NUCLEOTIDE SEQUENCE [LARGE SCALE GENOMIC DNA]</scope>
    <source>
        <strain evidence="10 11">IBRC-M 10445</strain>
    </source>
</reference>
<proteinExistence type="inferred from homology"/>
<dbReference type="GO" id="GO:0008360">
    <property type="term" value="P:regulation of cell shape"/>
    <property type="evidence" value="ECO:0007669"/>
    <property type="project" value="UniProtKB-UniRule"/>
</dbReference>
<keyword evidence="4 9" id="KW-0812">Transmembrane</keyword>
<evidence type="ECO:0000256" key="2">
    <source>
        <dbReference type="ARBA" id="ARBA00007776"/>
    </source>
</evidence>
<dbReference type="GO" id="GO:0005886">
    <property type="term" value="C:plasma membrane"/>
    <property type="evidence" value="ECO:0007669"/>
    <property type="project" value="UniProtKB-SubCell"/>
</dbReference>
<evidence type="ECO:0000256" key="7">
    <source>
        <dbReference type="ARBA" id="ARBA00023136"/>
    </source>
</evidence>
<evidence type="ECO:0000256" key="3">
    <source>
        <dbReference type="ARBA" id="ARBA00022475"/>
    </source>
</evidence>
<dbReference type="OrthoDB" id="6647425at2"/>
<keyword evidence="6 9" id="KW-1133">Transmembrane helix</keyword>
<evidence type="ECO:0000256" key="5">
    <source>
        <dbReference type="ARBA" id="ARBA00022960"/>
    </source>
</evidence>
<keyword evidence="5 8" id="KW-0133">Cell shape</keyword>
<dbReference type="RefSeq" id="WP_091700566.1">
    <property type="nucleotide sequence ID" value="NZ_BMYN01000019.1"/>
</dbReference>
<organism evidence="10 11">
    <name type="scientific">Marinobacter persicus</name>
    <dbReference type="NCBI Taxonomy" id="930118"/>
    <lineage>
        <taxon>Bacteria</taxon>
        <taxon>Pseudomonadati</taxon>
        <taxon>Pseudomonadota</taxon>
        <taxon>Gammaproteobacteria</taxon>
        <taxon>Pseudomonadales</taxon>
        <taxon>Marinobacteraceae</taxon>
        <taxon>Marinobacter</taxon>
    </lineage>
</organism>
<comment type="function">
    <text evidence="8">Involved in formation of the rod shape of the cell. May also contribute to regulation of formation of penicillin-binding proteins.</text>
</comment>
<evidence type="ECO:0000256" key="6">
    <source>
        <dbReference type="ARBA" id="ARBA00022989"/>
    </source>
</evidence>
<evidence type="ECO:0000256" key="9">
    <source>
        <dbReference type="SAM" id="Phobius"/>
    </source>
</evidence>
<keyword evidence="7 8" id="KW-0472">Membrane</keyword>
<keyword evidence="3 8" id="KW-1003">Cell membrane</keyword>
<gene>
    <name evidence="10" type="ORF">SAMN05216429_101247</name>
</gene>
<feature type="transmembrane region" description="Helical" evidence="9">
    <location>
        <begin position="6"/>
        <end position="27"/>
    </location>
</feature>
<dbReference type="Pfam" id="PF04093">
    <property type="entry name" value="MreD"/>
    <property type="match status" value="1"/>
</dbReference>
<comment type="similarity">
    <text evidence="2 8">Belongs to the MreD family.</text>
</comment>
<feature type="transmembrane region" description="Helical" evidence="9">
    <location>
        <begin position="39"/>
        <end position="64"/>
    </location>
</feature>
<feature type="transmembrane region" description="Helical" evidence="9">
    <location>
        <begin position="102"/>
        <end position="119"/>
    </location>
</feature>
<name>A0A1I3PMX0_9GAMM</name>
<protein>
    <recommendedName>
        <fullName evidence="8">Rod shape-determining protein MreD</fullName>
    </recommendedName>
</protein>
<keyword evidence="8" id="KW-0997">Cell inner membrane</keyword>
<dbReference type="PANTHER" id="PTHR37484:SF1">
    <property type="entry name" value="ROD SHAPE-DETERMINING PROTEIN MRED"/>
    <property type="match status" value="1"/>
</dbReference>
<evidence type="ECO:0000256" key="4">
    <source>
        <dbReference type="ARBA" id="ARBA00022692"/>
    </source>
</evidence>
<accession>A0A1I3PMX0</accession>